<feature type="coiled-coil region" evidence="1">
    <location>
        <begin position="25"/>
        <end position="59"/>
    </location>
</feature>
<name>A0ABY9SX31_BREBE</name>
<organism evidence="3 4">
    <name type="scientific">Brevibacillus brevis</name>
    <name type="common">Bacillus brevis</name>
    <dbReference type="NCBI Taxonomy" id="1393"/>
    <lineage>
        <taxon>Bacteria</taxon>
        <taxon>Bacillati</taxon>
        <taxon>Bacillota</taxon>
        <taxon>Bacilli</taxon>
        <taxon>Bacillales</taxon>
        <taxon>Paenibacillaceae</taxon>
        <taxon>Brevibacillus</taxon>
    </lineage>
</organism>
<evidence type="ECO:0000313" key="3">
    <source>
        <dbReference type="EMBL" id="WNC12107.1"/>
    </source>
</evidence>
<keyword evidence="1" id="KW-0175">Coiled coil</keyword>
<proteinExistence type="predicted"/>
<dbReference type="Proteomes" id="UP001256827">
    <property type="component" value="Chromosome"/>
</dbReference>
<feature type="region of interest" description="Disordered" evidence="2">
    <location>
        <begin position="93"/>
        <end position="113"/>
    </location>
</feature>
<evidence type="ECO:0000256" key="1">
    <source>
        <dbReference type="SAM" id="Coils"/>
    </source>
</evidence>
<dbReference type="RefSeq" id="WP_310763375.1">
    <property type="nucleotide sequence ID" value="NZ_CP134050.1"/>
</dbReference>
<accession>A0ABY9SX31</accession>
<gene>
    <name evidence="3" type="ORF">RGB73_15290</name>
</gene>
<keyword evidence="4" id="KW-1185">Reference proteome</keyword>
<dbReference type="GO" id="GO:0016874">
    <property type="term" value="F:ligase activity"/>
    <property type="evidence" value="ECO:0007669"/>
    <property type="project" value="UniProtKB-KW"/>
</dbReference>
<dbReference type="EMBL" id="CP134050">
    <property type="protein sequence ID" value="WNC12107.1"/>
    <property type="molecule type" value="Genomic_DNA"/>
</dbReference>
<protein>
    <submittedName>
        <fullName evidence="3">AMP-dependent synthetase and ligase</fullName>
    </submittedName>
</protein>
<evidence type="ECO:0000313" key="4">
    <source>
        <dbReference type="Proteomes" id="UP001256827"/>
    </source>
</evidence>
<sequence length="113" mass="12695">MNLFSNTQSLSAQLAQCEQLIHQLVQQTQQASVKYQQLLQQEQRNAEQLEQLAQRERQAAHIIQTALQGHQTALQQLQQISSLCNQMASSASRSFPGIAQPHQPTAGYSVFHQ</sequence>
<evidence type="ECO:0000256" key="2">
    <source>
        <dbReference type="SAM" id="MobiDB-lite"/>
    </source>
</evidence>
<reference evidence="3 4" key="1">
    <citation type="submission" date="2023-09" db="EMBL/GenBank/DDBJ databases">
        <title>Complete Genome and Methylome dissection of Bacillus brevis NEB573 original source of BbsI restriction endonuclease.</title>
        <authorList>
            <person name="Fomenkov A."/>
            <person name="Roberts R.D."/>
        </authorList>
    </citation>
    <scope>NUCLEOTIDE SEQUENCE [LARGE SCALE GENOMIC DNA]</scope>
    <source>
        <strain evidence="3 4">NEB573</strain>
    </source>
</reference>
<keyword evidence="3" id="KW-0436">Ligase</keyword>